<sequence length="317" mass="35478">MTFAAFCYAAVLLSLPLPMQFTAAAPQELSLRRSTIAPRGTGEPFEMLTGQIFNGDIFPVQSRQCRIGLYHRTEINWYDFVQEEMRVQWEGFGARGRNSFSENEDRASVEADQNNIDCHNISEFYDAFDYARITGIRVLGYCYCRFWYEKDCKDGANIGVIRGQVPLDAYGDGKLLSIGCTKTTGWDLVLGCSLWLSNGASRDEKYKTIDGDDNDGYYSVRLNEGDIDQWTGNSLCYLVAEGKGTIMRDWKIDSCTCSFYTDEHCESSALIVDGNSGSVERQGWEGSGGQKIRSVRCHPPYGPPYPEVQGLIAVDEG</sequence>
<proteinExistence type="predicted"/>
<name>A0AAV9WBP5_9PEZI</name>
<comment type="caution">
    <text evidence="2">The sequence shown here is derived from an EMBL/GenBank/DDBJ whole genome shotgun (WGS) entry which is preliminary data.</text>
</comment>
<protein>
    <submittedName>
        <fullName evidence="2">Uncharacterized protein</fullName>
    </submittedName>
</protein>
<keyword evidence="1" id="KW-0732">Signal</keyword>
<keyword evidence="3" id="KW-1185">Reference proteome</keyword>
<dbReference type="AlphaFoldDB" id="A0AAV9WBP5"/>
<gene>
    <name evidence="2" type="ORF">TWF481_007519</name>
</gene>
<reference evidence="2 3" key="1">
    <citation type="submission" date="2023-08" db="EMBL/GenBank/DDBJ databases">
        <authorList>
            <person name="Palmer J.M."/>
        </authorList>
    </citation>
    <scope>NUCLEOTIDE SEQUENCE [LARGE SCALE GENOMIC DNA]</scope>
    <source>
        <strain evidence="2 3">TWF481</strain>
    </source>
</reference>
<evidence type="ECO:0000313" key="3">
    <source>
        <dbReference type="Proteomes" id="UP001370758"/>
    </source>
</evidence>
<dbReference type="Proteomes" id="UP001370758">
    <property type="component" value="Unassembled WGS sequence"/>
</dbReference>
<accession>A0AAV9WBP5</accession>
<feature type="signal peptide" evidence="1">
    <location>
        <begin position="1"/>
        <end position="24"/>
    </location>
</feature>
<dbReference type="EMBL" id="JAVHJL010000004">
    <property type="protein sequence ID" value="KAK6505628.1"/>
    <property type="molecule type" value="Genomic_DNA"/>
</dbReference>
<organism evidence="2 3">
    <name type="scientific">Arthrobotrys musiformis</name>
    <dbReference type="NCBI Taxonomy" id="47236"/>
    <lineage>
        <taxon>Eukaryota</taxon>
        <taxon>Fungi</taxon>
        <taxon>Dikarya</taxon>
        <taxon>Ascomycota</taxon>
        <taxon>Pezizomycotina</taxon>
        <taxon>Orbiliomycetes</taxon>
        <taxon>Orbiliales</taxon>
        <taxon>Orbiliaceae</taxon>
        <taxon>Arthrobotrys</taxon>
    </lineage>
</organism>
<feature type="chain" id="PRO_5043900437" evidence="1">
    <location>
        <begin position="25"/>
        <end position="317"/>
    </location>
</feature>
<evidence type="ECO:0000256" key="1">
    <source>
        <dbReference type="SAM" id="SignalP"/>
    </source>
</evidence>
<evidence type="ECO:0000313" key="2">
    <source>
        <dbReference type="EMBL" id="KAK6505628.1"/>
    </source>
</evidence>